<gene>
    <name evidence="4" type="ORF">ACJDU8_05760</name>
</gene>
<dbReference type="SUPFAM" id="SSF58104">
    <property type="entry name" value="Methyl-accepting chemotaxis protein (MCP) signaling domain"/>
    <property type="match status" value="1"/>
</dbReference>
<sequence>MAQSIFTNEILQSFYNLLPYLPFFFDDDVSFAIVDKDEYLKVQNSDSLKFKIKKGDKVPEGGAIAEALETGNVVIRDVPKEVYGIPFKSYAVPIKDHEGRVQGAVVVGKSITTRTEVVALARSVHTSLEEISASIQELSSGVGDVVEMNSEVLSSVQEASENTKHTNEILNFVHGISSQTNLLGLNAAIEASRAGESGRGFNIVAKEIRKLSTSTSESIKSINSVLKNIEDSIRIIDNAITESTTIFKDQADNLEKITYSIKELNSKAQTLESLSKKL</sequence>
<keyword evidence="5" id="KW-1185">Reference proteome</keyword>
<organism evidence="4 5">
    <name type="scientific">Candidatus Clostridium eludens</name>
    <dbReference type="NCBI Taxonomy" id="3381663"/>
    <lineage>
        <taxon>Bacteria</taxon>
        <taxon>Bacillati</taxon>
        <taxon>Bacillota</taxon>
        <taxon>Clostridia</taxon>
        <taxon>Eubacteriales</taxon>
        <taxon>Clostridiaceae</taxon>
        <taxon>Clostridium</taxon>
    </lineage>
</organism>
<dbReference type="SUPFAM" id="SSF103190">
    <property type="entry name" value="Sensory domain-like"/>
    <property type="match status" value="1"/>
</dbReference>
<keyword evidence="1 2" id="KW-0807">Transducer</keyword>
<dbReference type="InterPro" id="IPR029151">
    <property type="entry name" value="Sensor-like_sf"/>
</dbReference>
<dbReference type="PANTHER" id="PTHR32089">
    <property type="entry name" value="METHYL-ACCEPTING CHEMOTAXIS PROTEIN MCPB"/>
    <property type="match status" value="1"/>
</dbReference>
<feature type="domain" description="Methyl-accepting transducer" evidence="3">
    <location>
        <begin position="135"/>
        <end position="278"/>
    </location>
</feature>
<dbReference type="PANTHER" id="PTHR32089:SF112">
    <property type="entry name" value="LYSOZYME-LIKE PROTEIN-RELATED"/>
    <property type="match status" value="1"/>
</dbReference>
<evidence type="ECO:0000259" key="3">
    <source>
        <dbReference type="PROSITE" id="PS50111"/>
    </source>
</evidence>
<dbReference type="Gene3D" id="1.10.287.950">
    <property type="entry name" value="Methyl-accepting chemotaxis protein"/>
    <property type="match status" value="1"/>
</dbReference>
<evidence type="ECO:0000256" key="1">
    <source>
        <dbReference type="ARBA" id="ARBA00023224"/>
    </source>
</evidence>
<name>A0ABW8SIL6_9CLOT</name>
<evidence type="ECO:0000256" key="2">
    <source>
        <dbReference type="PROSITE-ProRule" id="PRU00284"/>
    </source>
</evidence>
<dbReference type="EMBL" id="JBJHZX010000006">
    <property type="protein sequence ID" value="MFL0195083.1"/>
    <property type="molecule type" value="Genomic_DNA"/>
</dbReference>
<reference evidence="4 5" key="1">
    <citation type="submission" date="2024-11" db="EMBL/GenBank/DDBJ databases">
        <authorList>
            <person name="Heng Y.C."/>
            <person name="Lim A.C.H."/>
            <person name="Lee J.K.Y."/>
            <person name="Kittelmann S."/>
        </authorList>
    </citation>
    <scope>NUCLEOTIDE SEQUENCE [LARGE SCALE GENOMIC DNA]</scope>
    <source>
        <strain evidence="4 5">WILCCON 0269</strain>
    </source>
</reference>
<dbReference type="PROSITE" id="PS50111">
    <property type="entry name" value="CHEMOTAXIS_TRANSDUC_2"/>
    <property type="match status" value="1"/>
</dbReference>
<dbReference type="RefSeq" id="WP_406791201.1">
    <property type="nucleotide sequence ID" value="NZ_JBJHZX010000006.1"/>
</dbReference>
<protein>
    <submittedName>
        <fullName evidence="4">Methyl-accepting chemotaxis protein</fullName>
    </submittedName>
</protein>
<dbReference type="InterPro" id="IPR004089">
    <property type="entry name" value="MCPsignal_dom"/>
</dbReference>
<dbReference type="Proteomes" id="UP001623660">
    <property type="component" value="Unassembled WGS sequence"/>
</dbReference>
<dbReference type="SMART" id="SM00283">
    <property type="entry name" value="MA"/>
    <property type="match status" value="1"/>
</dbReference>
<evidence type="ECO:0000313" key="5">
    <source>
        <dbReference type="Proteomes" id="UP001623660"/>
    </source>
</evidence>
<dbReference type="Pfam" id="PF00015">
    <property type="entry name" value="MCPsignal"/>
    <property type="match status" value="1"/>
</dbReference>
<accession>A0ABW8SIL6</accession>
<evidence type="ECO:0000313" key="4">
    <source>
        <dbReference type="EMBL" id="MFL0195083.1"/>
    </source>
</evidence>
<comment type="caution">
    <text evidence="4">The sequence shown here is derived from an EMBL/GenBank/DDBJ whole genome shotgun (WGS) entry which is preliminary data.</text>
</comment>
<proteinExistence type="predicted"/>